<reference evidence="2" key="2">
    <citation type="submission" date="2018-03" db="EMBL/GenBank/DDBJ databases">
        <title>The Triticum urartu genome reveals the dynamic nature of wheat genome evolution.</title>
        <authorList>
            <person name="Ling H."/>
            <person name="Ma B."/>
            <person name="Shi X."/>
            <person name="Liu H."/>
            <person name="Dong L."/>
            <person name="Sun H."/>
            <person name="Cao Y."/>
            <person name="Gao Q."/>
            <person name="Zheng S."/>
            <person name="Li Y."/>
            <person name="Yu Y."/>
            <person name="Du H."/>
            <person name="Qi M."/>
            <person name="Li Y."/>
            <person name="Yu H."/>
            <person name="Cui Y."/>
            <person name="Wang N."/>
            <person name="Chen C."/>
            <person name="Wu H."/>
            <person name="Zhao Y."/>
            <person name="Zhang J."/>
            <person name="Li Y."/>
            <person name="Zhou W."/>
            <person name="Zhang B."/>
            <person name="Hu W."/>
            <person name="Eijk M."/>
            <person name="Tang J."/>
            <person name="Witsenboer H."/>
            <person name="Zhao S."/>
            <person name="Li Z."/>
            <person name="Zhang A."/>
            <person name="Wang D."/>
            <person name="Liang C."/>
        </authorList>
    </citation>
    <scope>NUCLEOTIDE SEQUENCE [LARGE SCALE GENOMIC DNA]</scope>
    <source>
        <strain evidence="2">cv. G1812</strain>
    </source>
</reference>
<dbReference type="EnsemblPlants" id="TuG1812G0500001145.01.T06">
    <property type="protein sequence ID" value="TuG1812G0500001145.01.T06"/>
    <property type="gene ID" value="TuG1812G0500001145.01"/>
</dbReference>
<evidence type="ECO:0000313" key="2">
    <source>
        <dbReference type="EnsemblPlants" id="TuG1812G0500001145.01.T04"/>
    </source>
</evidence>
<reference evidence="3" key="1">
    <citation type="journal article" date="2013" name="Nature">
        <title>Draft genome of the wheat A-genome progenitor Triticum urartu.</title>
        <authorList>
            <person name="Ling H.Q."/>
            <person name="Zhao S."/>
            <person name="Liu D."/>
            <person name="Wang J."/>
            <person name="Sun H."/>
            <person name="Zhang C."/>
            <person name="Fan H."/>
            <person name="Li D."/>
            <person name="Dong L."/>
            <person name="Tao Y."/>
            <person name="Gao C."/>
            <person name="Wu H."/>
            <person name="Li Y."/>
            <person name="Cui Y."/>
            <person name="Guo X."/>
            <person name="Zheng S."/>
            <person name="Wang B."/>
            <person name="Yu K."/>
            <person name="Liang Q."/>
            <person name="Yang W."/>
            <person name="Lou X."/>
            <person name="Chen J."/>
            <person name="Feng M."/>
            <person name="Jian J."/>
            <person name="Zhang X."/>
            <person name="Luo G."/>
            <person name="Jiang Y."/>
            <person name="Liu J."/>
            <person name="Wang Z."/>
            <person name="Sha Y."/>
            <person name="Zhang B."/>
            <person name="Wu H."/>
            <person name="Tang D."/>
            <person name="Shen Q."/>
            <person name="Xue P."/>
            <person name="Zou S."/>
            <person name="Wang X."/>
            <person name="Liu X."/>
            <person name="Wang F."/>
            <person name="Yang Y."/>
            <person name="An X."/>
            <person name="Dong Z."/>
            <person name="Zhang K."/>
            <person name="Zhang X."/>
            <person name="Luo M.C."/>
            <person name="Dvorak J."/>
            <person name="Tong Y."/>
            <person name="Wang J."/>
            <person name="Yang H."/>
            <person name="Li Z."/>
            <person name="Wang D."/>
            <person name="Zhang A."/>
            <person name="Wang J."/>
        </authorList>
    </citation>
    <scope>NUCLEOTIDE SEQUENCE</scope>
    <source>
        <strain evidence="3">cv. G1812</strain>
    </source>
</reference>
<dbReference type="Gramene" id="TuG1812G0500001145.01.T06">
    <property type="protein sequence ID" value="TuG1812G0500001145.01.T06"/>
    <property type="gene ID" value="TuG1812G0500001145.01"/>
</dbReference>
<dbReference type="Proteomes" id="UP000015106">
    <property type="component" value="Chromosome 5"/>
</dbReference>
<feature type="region of interest" description="Disordered" evidence="1">
    <location>
        <begin position="37"/>
        <end position="62"/>
    </location>
</feature>
<dbReference type="EnsemblPlants" id="TuG1812G0500001145.01.T07">
    <property type="protein sequence ID" value="TuG1812G0500001145.01.T07"/>
    <property type="gene ID" value="TuG1812G0500001145.01"/>
</dbReference>
<name>A0A8R7QA12_TRIUA</name>
<organism evidence="2 3">
    <name type="scientific">Triticum urartu</name>
    <name type="common">Red wild einkorn</name>
    <name type="synonym">Crithodium urartu</name>
    <dbReference type="NCBI Taxonomy" id="4572"/>
    <lineage>
        <taxon>Eukaryota</taxon>
        <taxon>Viridiplantae</taxon>
        <taxon>Streptophyta</taxon>
        <taxon>Embryophyta</taxon>
        <taxon>Tracheophyta</taxon>
        <taxon>Spermatophyta</taxon>
        <taxon>Magnoliopsida</taxon>
        <taxon>Liliopsida</taxon>
        <taxon>Poales</taxon>
        <taxon>Poaceae</taxon>
        <taxon>BOP clade</taxon>
        <taxon>Pooideae</taxon>
        <taxon>Triticodae</taxon>
        <taxon>Triticeae</taxon>
        <taxon>Triticinae</taxon>
        <taxon>Triticum</taxon>
    </lineage>
</organism>
<evidence type="ECO:0000256" key="1">
    <source>
        <dbReference type="SAM" id="MobiDB-lite"/>
    </source>
</evidence>
<accession>A0A8R7QA12</accession>
<sequence length="95" mass="9968">MLQVDRGAHARGSRAAPSMLQADHGAIAPGARTATLTLQPLGPPRPRTARTQAPPVLHTAGGLSPALCQMQHVLKPQDTLEQRDLPPPLDFAGKA</sequence>
<dbReference type="EnsemblPlants" id="TuG1812G0500001145.01.T04">
    <property type="protein sequence ID" value="TuG1812G0500001145.01.T04"/>
    <property type="gene ID" value="TuG1812G0500001145.01"/>
</dbReference>
<dbReference type="Gramene" id="TuG1812G0500001145.01.T07">
    <property type="protein sequence ID" value="TuG1812G0500001145.01.T07"/>
    <property type="gene ID" value="TuG1812G0500001145.01"/>
</dbReference>
<dbReference type="Gramene" id="TuG1812G0500001145.01.T08">
    <property type="protein sequence ID" value="TuG1812G0500001145.01.T08"/>
    <property type="gene ID" value="TuG1812G0500001145.01"/>
</dbReference>
<protein>
    <submittedName>
        <fullName evidence="2">Uncharacterized protein</fullName>
    </submittedName>
</protein>
<keyword evidence="3" id="KW-1185">Reference proteome</keyword>
<dbReference type="Gramene" id="TuG1812G0500001145.01.T04">
    <property type="protein sequence ID" value="TuG1812G0500001145.01.T04"/>
    <property type="gene ID" value="TuG1812G0500001145.01"/>
</dbReference>
<evidence type="ECO:0000313" key="3">
    <source>
        <dbReference type="Proteomes" id="UP000015106"/>
    </source>
</evidence>
<reference evidence="2" key="3">
    <citation type="submission" date="2022-06" db="UniProtKB">
        <authorList>
            <consortium name="EnsemblPlants"/>
        </authorList>
    </citation>
    <scope>IDENTIFICATION</scope>
</reference>
<dbReference type="AlphaFoldDB" id="A0A8R7QA12"/>
<proteinExistence type="predicted"/>
<dbReference type="EnsemblPlants" id="TuG1812G0500001145.01.T08">
    <property type="protein sequence ID" value="TuG1812G0500001145.01.T08"/>
    <property type="gene ID" value="TuG1812G0500001145.01"/>
</dbReference>